<proteinExistence type="predicted"/>
<dbReference type="Proteomes" id="UP000800984">
    <property type="component" value="Unassembled WGS sequence"/>
</dbReference>
<dbReference type="Pfam" id="PF13274">
    <property type="entry name" value="SocA_Panacea"/>
    <property type="match status" value="1"/>
</dbReference>
<evidence type="ECO:0000259" key="1">
    <source>
        <dbReference type="Pfam" id="PF13274"/>
    </source>
</evidence>
<feature type="domain" description="Antitoxin SocA-like Panacea" evidence="1">
    <location>
        <begin position="204"/>
        <end position="314"/>
    </location>
</feature>
<dbReference type="InterPro" id="IPR025272">
    <property type="entry name" value="SocA_Panacea"/>
</dbReference>
<gene>
    <name evidence="2" type="ORF">G4D72_09845</name>
</gene>
<evidence type="ECO:0000313" key="2">
    <source>
        <dbReference type="EMBL" id="NHM02409.1"/>
    </source>
</evidence>
<protein>
    <submittedName>
        <fullName evidence="2">DUF4065 domain-containing protein</fullName>
    </submittedName>
</protein>
<dbReference type="InterPro" id="IPR010982">
    <property type="entry name" value="Lambda_DNA-bd_dom_sf"/>
</dbReference>
<evidence type="ECO:0000313" key="3">
    <source>
        <dbReference type="Proteomes" id="UP000800984"/>
    </source>
</evidence>
<keyword evidence="3" id="KW-1185">Reference proteome</keyword>
<dbReference type="EMBL" id="JAAJBT010000005">
    <property type="protein sequence ID" value="NHM02409.1"/>
    <property type="molecule type" value="Genomic_DNA"/>
</dbReference>
<comment type="caution">
    <text evidence="2">The sequence shown here is derived from an EMBL/GenBank/DDBJ whole genome shotgun (WGS) entry which is preliminary data.</text>
</comment>
<name>A0ABX0I5E1_9FLAO</name>
<dbReference type="Gene3D" id="1.10.260.40">
    <property type="entry name" value="lambda repressor-like DNA-binding domains"/>
    <property type="match status" value="1"/>
</dbReference>
<dbReference type="RefSeq" id="WP_166077518.1">
    <property type="nucleotide sequence ID" value="NZ_JAAJBT010000005.1"/>
</dbReference>
<accession>A0ABX0I5E1</accession>
<sequence>MKSPITNKEMNLIKEKKILVFRKEEFEYTHHSYLCEDTGETFTDTNLDTLNITQVYNQYLDKYNLPFPEEINIIRKKYDLPANKMGLVLGFGVNTYRNYENGEVPSLANAKLIQLAKSPASFKTLVQESEGVFLEKEKDDLLRYIDSLIIIEQKNHFIIDFNTFVLGESNPDIYTGYKTPSFQKLTEMIVFFTERLSPMKTVMNKLLFYSDFLFFKNNSFSISGTRYVAIDYGPVPNNFNTIFETVQRNNDIELKGIDFGDGYYGEQFSNITNRVFNPELFNQEEINTLETVLARFKDSSRKEIVDLSHEEDAWIVNFNAGKKMIEYSYSFGLKHI</sequence>
<organism evidence="2 3">
    <name type="scientific">Flavobacterium difficile</name>
    <dbReference type="NCBI Taxonomy" id="2709659"/>
    <lineage>
        <taxon>Bacteria</taxon>
        <taxon>Pseudomonadati</taxon>
        <taxon>Bacteroidota</taxon>
        <taxon>Flavobacteriia</taxon>
        <taxon>Flavobacteriales</taxon>
        <taxon>Flavobacteriaceae</taxon>
        <taxon>Flavobacterium</taxon>
    </lineage>
</organism>
<reference evidence="2 3" key="1">
    <citation type="submission" date="2020-02" db="EMBL/GenBank/DDBJ databases">
        <authorList>
            <person name="Chen W.-M."/>
        </authorList>
    </citation>
    <scope>NUCLEOTIDE SEQUENCE [LARGE SCALE GENOMIC DNA]</scope>
    <source>
        <strain evidence="2 3">KDG-16</strain>
    </source>
</reference>